<dbReference type="InterPro" id="IPR014051">
    <property type="entry name" value="Phosphoesterase_HXTX"/>
</dbReference>
<evidence type="ECO:0000256" key="2">
    <source>
        <dbReference type="HAMAP-Rule" id="MF_01940"/>
    </source>
</evidence>
<evidence type="ECO:0000313" key="5">
    <source>
        <dbReference type="Proteomes" id="UP000028875"/>
    </source>
</evidence>
<feature type="short sequence motif" description="HXTX 2" evidence="2">
    <location>
        <begin position="127"/>
        <end position="130"/>
    </location>
</feature>
<dbReference type="PANTHER" id="PTHR35561">
    <property type="entry name" value="RNA 2',3'-CYCLIC PHOSPHODIESTERASE"/>
    <property type="match status" value="1"/>
</dbReference>
<dbReference type="EMBL" id="CCDP010000001">
    <property type="protein sequence ID" value="CDQ39269.1"/>
    <property type="molecule type" value="Genomic_DNA"/>
</dbReference>
<dbReference type="SUPFAM" id="SSF55144">
    <property type="entry name" value="LigT-like"/>
    <property type="match status" value="1"/>
</dbReference>
<dbReference type="EC" id="3.1.4.58" evidence="2"/>
<dbReference type="InterPro" id="IPR004175">
    <property type="entry name" value="RNA_CPDase"/>
</dbReference>
<comment type="caution">
    <text evidence="4">The sequence shown here is derived from an EMBL/GenBank/DDBJ whole genome shotgun (WGS) entry which is preliminary data.</text>
</comment>
<organism evidence="4 5">
    <name type="scientific">Virgibacillus massiliensis</name>
    <dbReference type="NCBI Taxonomy" id="1462526"/>
    <lineage>
        <taxon>Bacteria</taxon>
        <taxon>Bacillati</taxon>
        <taxon>Bacillota</taxon>
        <taxon>Bacilli</taxon>
        <taxon>Bacillales</taxon>
        <taxon>Bacillaceae</taxon>
        <taxon>Virgibacillus</taxon>
    </lineage>
</organism>
<dbReference type="PANTHER" id="PTHR35561:SF1">
    <property type="entry name" value="RNA 2',3'-CYCLIC PHOSPHODIESTERASE"/>
    <property type="match status" value="1"/>
</dbReference>
<dbReference type="InterPro" id="IPR009097">
    <property type="entry name" value="Cyclic_Pdiesterase"/>
</dbReference>
<dbReference type="STRING" id="1462526.BN990_01563"/>
<gene>
    <name evidence="4" type="ORF">BN990_01563</name>
</gene>
<name>A0A024Q9U4_9BACI</name>
<feature type="short sequence motif" description="HXTX 1" evidence="2">
    <location>
        <begin position="43"/>
        <end position="46"/>
    </location>
</feature>
<dbReference type="RefSeq" id="WP_021290812.1">
    <property type="nucleotide sequence ID" value="NZ_BNER01000002.1"/>
</dbReference>
<comment type="catalytic activity">
    <reaction evidence="2">
        <text>a 3'-end 2',3'-cyclophospho-ribonucleotide-RNA + H2O = a 3'-end 2'-phospho-ribonucleotide-RNA + H(+)</text>
        <dbReference type="Rhea" id="RHEA:11828"/>
        <dbReference type="Rhea" id="RHEA-COMP:10464"/>
        <dbReference type="Rhea" id="RHEA-COMP:17353"/>
        <dbReference type="ChEBI" id="CHEBI:15377"/>
        <dbReference type="ChEBI" id="CHEBI:15378"/>
        <dbReference type="ChEBI" id="CHEBI:83064"/>
        <dbReference type="ChEBI" id="CHEBI:173113"/>
        <dbReference type="EC" id="3.1.4.58"/>
    </reaction>
</comment>
<dbReference type="OrthoDB" id="9789350at2"/>
<keyword evidence="5" id="KW-1185">Reference proteome</keyword>
<feature type="domain" description="Phosphoesterase HXTX" evidence="3">
    <location>
        <begin position="96"/>
        <end position="166"/>
    </location>
</feature>
<feature type="domain" description="Phosphoesterase HXTX" evidence="3">
    <location>
        <begin position="11"/>
        <end position="92"/>
    </location>
</feature>
<feature type="active site" description="Proton acceptor" evidence="2">
    <location>
        <position position="127"/>
    </location>
</feature>
<dbReference type="GO" id="GO:0008664">
    <property type="term" value="F:RNA 2',3'-cyclic 3'-phosphodiesterase activity"/>
    <property type="evidence" value="ECO:0007669"/>
    <property type="project" value="UniProtKB-EC"/>
</dbReference>
<feature type="active site" description="Proton donor" evidence="2">
    <location>
        <position position="43"/>
    </location>
</feature>
<dbReference type="Proteomes" id="UP000028875">
    <property type="component" value="Unassembled WGS sequence"/>
</dbReference>
<dbReference type="GO" id="GO:0004113">
    <property type="term" value="F:2',3'-cyclic-nucleotide 3'-phosphodiesterase activity"/>
    <property type="evidence" value="ECO:0007669"/>
    <property type="project" value="InterPro"/>
</dbReference>
<sequence length="193" mass="22250">MTGEPHYFIAVPLSNDVKERFSLTQQQISNLPYKQWTDWQDMHITLKFLGPVSDIKLKALIHRLHQISFRGFTLKASNIETFGNPARPRVLYVSVELSKQLTALYQKIELASLEVGFSKENRIYIPHITLAKKWIGQNDWLNKLDQVKANVQGPIKIDVREFTLFRIYPNRIPKYRIIATFHEQGGGASGSIN</sequence>
<accession>A0A024Q9U4</accession>
<reference evidence="5" key="2">
    <citation type="submission" date="2014-05" db="EMBL/GenBank/DDBJ databases">
        <title>Draft genome sequence of Virgibacillus massiliensis Vm-5.</title>
        <authorList>
            <person name="Khelaifia S."/>
            <person name="Croce O."/>
            <person name="Lagier J.C."/>
            <person name="Raoult D."/>
        </authorList>
    </citation>
    <scope>NUCLEOTIDE SEQUENCE [LARGE SCALE GENOMIC DNA]</scope>
    <source>
        <strain evidence="5">Vm-5</strain>
    </source>
</reference>
<reference evidence="4 5" key="1">
    <citation type="submission" date="2014-03" db="EMBL/GenBank/DDBJ databases">
        <authorList>
            <person name="Urmite Genomes U."/>
        </authorList>
    </citation>
    <scope>NUCLEOTIDE SEQUENCE [LARGE SCALE GENOMIC DNA]</scope>
    <source>
        <strain evidence="4 5">Vm-5</strain>
    </source>
</reference>
<proteinExistence type="inferred from homology"/>
<dbReference type="AlphaFoldDB" id="A0A024Q9U4"/>
<protein>
    <recommendedName>
        <fullName evidence="2">RNA 2',3'-cyclic phosphodiesterase</fullName>
        <shortName evidence="2">RNA 2',3'-CPDase</shortName>
        <ecNumber evidence="2">3.1.4.58</ecNumber>
    </recommendedName>
</protein>
<keyword evidence="4" id="KW-0436">Ligase</keyword>
<evidence type="ECO:0000259" key="3">
    <source>
        <dbReference type="Pfam" id="PF02834"/>
    </source>
</evidence>
<keyword evidence="1 2" id="KW-0378">Hydrolase</keyword>
<dbReference type="Pfam" id="PF02834">
    <property type="entry name" value="LigT_PEase"/>
    <property type="match status" value="2"/>
</dbReference>
<evidence type="ECO:0000313" key="4">
    <source>
        <dbReference type="EMBL" id="CDQ39269.1"/>
    </source>
</evidence>
<dbReference type="Gene3D" id="3.90.1140.10">
    <property type="entry name" value="Cyclic phosphodiesterase"/>
    <property type="match status" value="1"/>
</dbReference>
<comment type="similarity">
    <text evidence="2">Belongs to the 2H phosphoesterase superfamily. ThpR family.</text>
</comment>
<dbReference type="NCBIfam" id="TIGR02258">
    <property type="entry name" value="2_5_ligase"/>
    <property type="match status" value="1"/>
</dbReference>
<dbReference type="HAMAP" id="MF_01940">
    <property type="entry name" value="RNA_CPDase"/>
    <property type="match status" value="1"/>
</dbReference>
<evidence type="ECO:0000256" key="1">
    <source>
        <dbReference type="ARBA" id="ARBA00022801"/>
    </source>
</evidence>
<dbReference type="eggNOG" id="COG1514">
    <property type="taxonomic scope" value="Bacteria"/>
</dbReference>
<dbReference type="GO" id="GO:0016874">
    <property type="term" value="F:ligase activity"/>
    <property type="evidence" value="ECO:0007669"/>
    <property type="project" value="UniProtKB-KW"/>
</dbReference>
<comment type="function">
    <text evidence="2">Hydrolyzes RNA 2',3'-cyclic phosphodiester to an RNA 2'-phosphomonoester.</text>
</comment>